<dbReference type="EMBL" id="FUYQ01000024">
    <property type="protein sequence ID" value="SKB80083.1"/>
    <property type="molecule type" value="Genomic_DNA"/>
</dbReference>
<dbReference type="RefSeq" id="WP_079684240.1">
    <property type="nucleotide sequence ID" value="NZ_FUYQ01000024.1"/>
</dbReference>
<dbReference type="Proteomes" id="UP000190852">
    <property type="component" value="Unassembled WGS sequence"/>
</dbReference>
<sequence length="74" mass="8107">MKKFLIAIAVLTSVTALTVNAQDAKKAPAKSEVKKEQCDKKKECCKEKADKKTCCKATADKKQCCKEAAKKEAK</sequence>
<gene>
    <name evidence="2" type="ORF">SAMN05660349_02824</name>
</gene>
<evidence type="ECO:0000313" key="3">
    <source>
        <dbReference type="Proteomes" id="UP000190852"/>
    </source>
</evidence>
<name>A0A1T5E8F1_9BACT</name>
<feature type="signal peptide" evidence="1">
    <location>
        <begin position="1"/>
        <end position="21"/>
    </location>
</feature>
<keyword evidence="3" id="KW-1185">Reference proteome</keyword>
<reference evidence="3" key="1">
    <citation type="submission" date="2017-02" db="EMBL/GenBank/DDBJ databases">
        <authorList>
            <person name="Varghese N."/>
            <person name="Submissions S."/>
        </authorList>
    </citation>
    <scope>NUCLEOTIDE SEQUENCE [LARGE SCALE GENOMIC DNA]</scope>
    <source>
        <strain evidence="3">DSM 24967</strain>
    </source>
</reference>
<protein>
    <submittedName>
        <fullName evidence="2">Uncharacterized protein</fullName>
    </submittedName>
</protein>
<dbReference type="AlphaFoldDB" id="A0A1T5E8F1"/>
<evidence type="ECO:0000256" key="1">
    <source>
        <dbReference type="SAM" id="SignalP"/>
    </source>
</evidence>
<feature type="chain" id="PRO_5013182581" evidence="1">
    <location>
        <begin position="22"/>
        <end position="74"/>
    </location>
</feature>
<keyword evidence="1" id="KW-0732">Signal</keyword>
<organism evidence="2 3">
    <name type="scientific">Parabacteroides chartae</name>
    <dbReference type="NCBI Taxonomy" id="1037355"/>
    <lineage>
        <taxon>Bacteria</taxon>
        <taxon>Pseudomonadati</taxon>
        <taxon>Bacteroidota</taxon>
        <taxon>Bacteroidia</taxon>
        <taxon>Bacteroidales</taxon>
        <taxon>Tannerellaceae</taxon>
        <taxon>Parabacteroides</taxon>
    </lineage>
</organism>
<evidence type="ECO:0000313" key="2">
    <source>
        <dbReference type="EMBL" id="SKB80083.1"/>
    </source>
</evidence>
<accession>A0A1T5E8F1</accession>
<proteinExistence type="predicted"/>